<accession>A0A4U5USS5</accession>
<evidence type="ECO:0000313" key="8">
    <source>
        <dbReference type="EMBL" id="TKS78194.1"/>
    </source>
</evidence>
<keyword evidence="9" id="KW-1185">Reference proteome</keyword>
<dbReference type="GO" id="GO:0005829">
    <property type="term" value="C:cytosol"/>
    <property type="evidence" value="ECO:0007669"/>
    <property type="project" value="TreeGrafter"/>
</dbReference>
<comment type="subcellular location">
    <subcellularLocation>
        <location evidence="1">Cytoplasm</location>
        <location evidence="1">Cytoskeleton</location>
    </subcellularLocation>
</comment>
<dbReference type="Proteomes" id="UP000298787">
    <property type="component" value="Chromosome 11"/>
</dbReference>
<keyword evidence="3" id="KW-0963">Cytoplasm</keyword>
<protein>
    <submittedName>
        <fullName evidence="8">Cytoskeleton-associated protein 2-like</fullName>
    </submittedName>
</protein>
<organism evidence="8 9">
    <name type="scientific">Collichthys lucidus</name>
    <name type="common">Big head croaker</name>
    <name type="synonym">Sciaena lucida</name>
    <dbReference type="NCBI Taxonomy" id="240159"/>
    <lineage>
        <taxon>Eukaryota</taxon>
        <taxon>Metazoa</taxon>
        <taxon>Chordata</taxon>
        <taxon>Craniata</taxon>
        <taxon>Vertebrata</taxon>
        <taxon>Euteleostomi</taxon>
        <taxon>Actinopterygii</taxon>
        <taxon>Neopterygii</taxon>
        <taxon>Teleostei</taxon>
        <taxon>Neoteleostei</taxon>
        <taxon>Acanthomorphata</taxon>
        <taxon>Eupercaria</taxon>
        <taxon>Sciaenidae</taxon>
        <taxon>Collichthys</taxon>
    </lineage>
</organism>
<sequence>MSLGPIVKTKTGLVPAVTQPINSQSQKLTHPSALAADATTASSVSNKMRSNTSSVSVSKRSAMVPGKTLPTTALNNPVKERTTVLQTAKVGTKVSKPLSAKHPLTSCKSQLSSRLSSLKSTPSSPRCTAAPIKPEGKVVVSKTIRSAWQPMDRTTKMRSQGEREKNGRSKVAPRTSLATASRCSSSMASGVIQADVVAELGGKIKLSKETDHKKVKSLAHAAPPQTDIKRTGMSQAAPQDARIFSHRSQATDMKTPKVPVSIISRTEGKKLTAVQEERMRKLQEWREAKGISYKRPPMPVKPQVRRTVAVPQPFWATMNEEDEAQSLICAVDRSLADCIKLLGEGCPPDQVREVLSRLPAVSQKFAKYWICQARLKEQEGNLDVLPMFEEAVGVVLEPVDELRTVVFEILKKKDEIQEKEKEEDQIQTAKSTPGSINSPMMTPKPVRAFICGEKGDTSVVKYKITATPGGPPSQQKQPTRINGQEIRFFTPVRRSVRIERASLRYPASLQDHDLCVASFNDLISEEDKERSEEKDGETSPSADNTPMYVYRQNEALKDKVFVQLVSNEDVSP</sequence>
<evidence type="ECO:0000256" key="4">
    <source>
        <dbReference type="ARBA" id="ARBA00022553"/>
    </source>
</evidence>
<evidence type="ECO:0000256" key="3">
    <source>
        <dbReference type="ARBA" id="ARBA00022490"/>
    </source>
</evidence>
<evidence type="ECO:0000256" key="6">
    <source>
        <dbReference type="SAM" id="MobiDB-lite"/>
    </source>
</evidence>
<keyword evidence="4" id="KW-0597">Phosphoprotein</keyword>
<proteinExistence type="inferred from homology"/>
<evidence type="ECO:0000256" key="2">
    <source>
        <dbReference type="ARBA" id="ARBA00009468"/>
    </source>
</evidence>
<dbReference type="STRING" id="240159.A0A4U5USS5"/>
<dbReference type="EMBL" id="CM014088">
    <property type="protein sequence ID" value="TKS78194.1"/>
    <property type="molecule type" value="Genomic_DNA"/>
</dbReference>
<evidence type="ECO:0000259" key="7">
    <source>
        <dbReference type="Pfam" id="PF15297"/>
    </source>
</evidence>
<evidence type="ECO:0000256" key="1">
    <source>
        <dbReference type="ARBA" id="ARBA00004245"/>
    </source>
</evidence>
<feature type="region of interest" description="Disordered" evidence="6">
    <location>
        <begin position="150"/>
        <end position="181"/>
    </location>
</feature>
<reference evidence="8 9" key="1">
    <citation type="submission" date="2019-01" db="EMBL/GenBank/DDBJ databases">
        <title>Genome Assembly of Collichthys lucidus.</title>
        <authorList>
            <person name="Cai M."/>
            <person name="Xiao S."/>
        </authorList>
    </citation>
    <scope>NUCLEOTIDE SEQUENCE [LARGE SCALE GENOMIC DNA]</scope>
    <source>
        <strain evidence="8">JT15FE1705JMU</strain>
        <tissue evidence="8">Muscle</tissue>
    </source>
</reference>
<feature type="region of interest" description="Disordered" evidence="6">
    <location>
        <begin position="525"/>
        <end position="548"/>
    </location>
</feature>
<dbReference type="InterPro" id="IPR029197">
    <property type="entry name" value="CKAP2_C"/>
</dbReference>
<comment type="similarity">
    <text evidence="2">Belongs to the CKAP2 family.</text>
</comment>
<name>A0A4U5USS5_COLLU</name>
<feature type="compositionally biased region" description="Basic and acidic residues" evidence="6">
    <location>
        <begin position="153"/>
        <end position="167"/>
    </location>
</feature>
<feature type="region of interest" description="Disordered" evidence="6">
    <location>
        <begin position="39"/>
        <end position="74"/>
    </location>
</feature>
<evidence type="ECO:0000256" key="5">
    <source>
        <dbReference type="ARBA" id="ARBA00023212"/>
    </source>
</evidence>
<feature type="compositionally biased region" description="Low complexity" evidence="6">
    <location>
        <begin position="39"/>
        <end position="61"/>
    </location>
</feature>
<feature type="compositionally biased region" description="Low complexity" evidence="6">
    <location>
        <begin position="105"/>
        <end position="127"/>
    </location>
</feature>
<dbReference type="GO" id="GO:0072686">
    <property type="term" value="C:mitotic spindle"/>
    <property type="evidence" value="ECO:0007669"/>
    <property type="project" value="TreeGrafter"/>
</dbReference>
<dbReference type="PANTHER" id="PTHR47078">
    <property type="entry name" value="CYTOSKELETON-ASSOCIATED PROTEIN 2-LIKE"/>
    <property type="match status" value="1"/>
</dbReference>
<dbReference type="AlphaFoldDB" id="A0A4U5USS5"/>
<dbReference type="PANTHER" id="PTHR47078:SF1">
    <property type="entry name" value="CYTOSKELETON-ASSOCIATED PROTEIN 2-LIKE"/>
    <property type="match status" value="1"/>
</dbReference>
<evidence type="ECO:0000313" key="9">
    <source>
        <dbReference type="Proteomes" id="UP000298787"/>
    </source>
</evidence>
<feature type="compositionally biased region" description="Basic and acidic residues" evidence="6">
    <location>
        <begin position="525"/>
        <end position="537"/>
    </location>
</feature>
<dbReference type="Pfam" id="PF15297">
    <property type="entry name" value="CKAP2_C"/>
    <property type="match status" value="2"/>
</dbReference>
<feature type="region of interest" description="Disordered" evidence="6">
    <location>
        <begin position="96"/>
        <end position="131"/>
    </location>
</feature>
<keyword evidence="5" id="KW-0206">Cytoskeleton</keyword>
<feature type="region of interest" description="Disordered" evidence="6">
    <location>
        <begin position="418"/>
        <end position="442"/>
    </location>
</feature>
<feature type="compositionally biased region" description="Polar residues" evidence="6">
    <location>
        <begin position="428"/>
        <end position="440"/>
    </location>
</feature>
<gene>
    <name evidence="8" type="ORF">D9C73_012980</name>
</gene>
<feature type="domain" description="Cytoskeleton-associated protein 2 C-terminal" evidence="7">
    <location>
        <begin position="248"/>
        <end position="437"/>
    </location>
</feature>
<dbReference type="InterPro" id="IPR052855">
    <property type="entry name" value="CKAP2-like"/>
</dbReference>
<feature type="domain" description="Cytoskeleton-associated protein 2 C-terminal" evidence="7">
    <location>
        <begin position="454"/>
        <end position="524"/>
    </location>
</feature>
<dbReference type="GO" id="GO:0005813">
    <property type="term" value="C:centrosome"/>
    <property type="evidence" value="ECO:0007669"/>
    <property type="project" value="TreeGrafter"/>
</dbReference>